<evidence type="ECO:0000256" key="5">
    <source>
        <dbReference type="ARBA" id="ARBA00023163"/>
    </source>
</evidence>
<evidence type="ECO:0000256" key="1">
    <source>
        <dbReference type="ARBA" id="ARBA00022723"/>
    </source>
</evidence>
<keyword evidence="10" id="KW-1185">Reference proteome</keyword>
<dbReference type="GO" id="GO:0001228">
    <property type="term" value="F:DNA-binding transcription activator activity, RNA polymerase II-specific"/>
    <property type="evidence" value="ECO:0007669"/>
    <property type="project" value="TreeGrafter"/>
</dbReference>
<dbReference type="STRING" id="229535.A0A0M8P9Z4"/>
<dbReference type="EMBL" id="LHQQ01000006">
    <property type="protein sequence ID" value="KOS48316.1"/>
    <property type="molecule type" value="Genomic_DNA"/>
</dbReference>
<name>A0A0M8P9Z4_9EURO</name>
<protein>
    <recommendedName>
        <fullName evidence="8">Zn(2)-C6 fungal-type domain-containing protein</fullName>
    </recommendedName>
</protein>
<dbReference type="GO" id="GO:0005634">
    <property type="term" value="C:nucleus"/>
    <property type="evidence" value="ECO:0007669"/>
    <property type="project" value="TreeGrafter"/>
</dbReference>
<dbReference type="AlphaFoldDB" id="A0A0M8P9Z4"/>
<evidence type="ECO:0000313" key="10">
    <source>
        <dbReference type="Proteomes" id="UP000037696"/>
    </source>
</evidence>
<accession>A0A0M8P9Z4</accession>
<dbReference type="SUPFAM" id="SSF57701">
    <property type="entry name" value="Zn2/Cys6 DNA-binding domain"/>
    <property type="match status" value="1"/>
</dbReference>
<evidence type="ECO:0000313" key="9">
    <source>
        <dbReference type="EMBL" id="KOS48316.1"/>
    </source>
</evidence>
<dbReference type="PROSITE" id="PS00463">
    <property type="entry name" value="ZN2_CY6_FUNGAL_1"/>
    <property type="match status" value="1"/>
</dbReference>
<feature type="region of interest" description="Disordered" evidence="7">
    <location>
        <begin position="1"/>
        <end position="26"/>
    </location>
</feature>
<evidence type="ECO:0000256" key="6">
    <source>
        <dbReference type="ARBA" id="ARBA00023242"/>
    </source>
</evidence>
<evidence type="ECO:0000259" key="8">
    <source>
        <dbReference type="PROSITE" id="PS50048"/>
    </source>
</evidence>
<dbReference type="GO" id="GO:0008270">
    <property type="term" value="F:zinc ion binding"/>
    <property type="evidence" value="ECO:0007669"/>
    <property type="project" value="InterPro"/>
</dbReference>
<dbReference type="Pfam" id="PF04082">
    <property type="entry name" value="Fungal_trans"/>
    <property type="match status" value="1"/>
</dbReference>
<organism evidence="9 10">
    <name type="scientific">Penicillium nordicum</name>
    <dbReference type="NCBI Taxonomy" id="229535"/>
    <lineage>
        <taxon>Eukaryota</taxon>
        <taxon>Fungi</taxon>
        <taxon>Dikarya</taxon>
        <taxon>Ascomycota</taxon>
        <taxon>Pezizomycotina</taxon>
        <taxon>Eurotiomycetes</taxon>
        <taxon>Eurotiomycetidae</taxon>
        <taxon>Eurotiales</taxon>
        <taxon>Aspergillaceae</taxon>
        <taxon>Penicillium</taxon>
    </lineage>
</organism>
<reference evidence="9 10" key="1">
    <citation type="submission" date="2015-08" db="EMBL/GenBank/DDBJ databases">
        <title>Genome sequencing of Penicillium nordicum.</title>
        <authorList>
            <person name="Nguyen H.D."/>
            <person name="Seifert K.A."/>
        </authorList>
    </citation>
    <scope>NUCLEOTIDE SEQUENCE [LARGE SCALE GENOMIC DNA]</scope>
    <source>
        <strain evidence="9 10">DAOMC 185683</strain>
    </source>
</reference>
<feature type="compositionally biased region" description="Low complexity" evidence="7">
    <location>
        <begin position="108"/>
        <end position="128"/>
    </location>
</feature>
<keyword evidence="6" id="KW-0539">Nucleus</keyword>
<dbReference type="PROSITE" id="PS50048">
    <property type="entry name" value="ZN2_CY6_FUNGAL_2"/>
    <property type="match status" value="1"/>
</dbReference>
<keyword evidence="5" id="KW-0804">Transcription</keyword>
<dbReference type="InterPro" id="IPR001138">
    <property type="entry name" value="Zn2Cys6_DnaBD"/>
</dbReference>
<dbReference type="GO" id="GO:0006351">
    <property type="term" value="P:DNA-templated transcription"/>
    <property type="evidence" value="ECO:0007669"/>
    <property type="project" value="InterPro"/>
</dbReference>
<dbReference type="GO" id="GO:0000978">
    <property type="term" value="F:RNA polymerase II cis-regulatory region sequence-specific DNA binding"/>
    <property type="evidence" value="ECO:0007669"/>
    <property type="project" value="TreeGrafter"/>
</dbReference>
<keyword evidence="2" id="KW-0862">Zinc</keyword>
<sequence length="774" mass="86418">MDITETNTSSGALSVSGLNPRRRRPPLSCSLCRQRKIRCNRQTPCNNCIRTKNRNCVYRSSQTPPQHGNGHEEGQTRELGWIHAPQQVNRSLDNSADPSPINYRPAISSGPQTAATSSTSPSTPNSHSSTHEIEMLKSKIKQLEHQLAKSTKSIPDTCAPTPVSDIETTHSHLAGTFHIHNASLPSNQGQMVRRSFIHKRRFFGQSHWISSMSLFRDIVEIIEPYIMAEGSKAILGLQKCKLLGKKIKAQRTPQWPVPMTTDLPSKDICDALVDCYLRTSERVYRVLHIPSFKRDYATFWEPGTRYDPIFMVQLKLVLAIGCTTYDDELSLRSVAVRLIYEAQIWVAEPEYKARLGIPFLQALILLFLARELLGVDGGMNWIAAGTLIRTAVYMGLHRDPVQIPNLSGFASEMRRRLWNTILEVCLQSSMESGGPALISVEEFDTEPPRNFDDHDIDAEHPIPHPEDQLTSSSIAIAFRKTFPIRLAIAKFLNDLGCQGSYEEAVHLDARLRASYKEMRRTIQGYSIHPSQFEVLMLDFVIRRYLLSIHIPFFGPSFLGTTYAFSRNVVIDTAVKLFDCSRISLPSTAGPSSNQSTSPDQIDFGRLTMCGSGFLHTPFLHSSFIIAIELKSQILEEEGLGPVSIRPDLLSVIQDAKALSLQCIKTGGTNIKGYLFMSLVSTQLDALMQGVSEDELPKLLIKAAEDAEEKCLSILEPMAAKGQNENIGDVTEPDSTTALPDISDDWDSMMTDVNFDFADMEPVSWMLNSIPYSIP</sequence>
<dbReference type="CDD" id="cd00067">
    <property type="entry name" value="GAL4"/>
    <property type="match status" value="1"/>
</dbReference>
<feature type="region of interest" description="Disordered" evidence="7">
    <location>
        <begin position="90"/>
        <end position="133"/>
    </location>
</feature>
<dbReference type="InterPro" id="IPR051430">
    <property type="entry name" value="Fungal_TF_Env_Response"/>
</dbReference>
<dbReference type="InterPro" id="IPR007219">
    <property type="entry name" value="XnlR_reg_dom"/>
</dbReference>
<evidence type="ECO:0000256" key="2">
    <source>
        <dbReference type="ARBA" id="ARBA00022833"/>
    </source>
</evidence>
<dbReference type="Gene3D" id="4.10.240.10">
    <property type="entry name" value="Zn(2)-C6 fungal-type DNA-binding domain"/>
    <property type="match status" value="1"/>
</dbReference>
<dbReference type="SMART" id="SM00906">
    <property type="entry name" value="Fungal_trans"/>
    <property type="match status" value="1"/>
</dbReference>
<evidence type="ECO:0000256" key="7">
    <source>
        <dbReference type="SAM" id="MobiDB-lite"/>
    </source>
</evidence>
<comment type="caution">
    <text evidence="9">The sequence shown here is derived from an EMBL/GenBank/DDBJ whole genome shotgun (WGS) entry which is preliminary data.</text>
</comment>
<keyword evidence="3" id="KW-0805">Transcription regulation</keyword>
<dbReference type="Proteomes" id="UP000037696">
    <property type="component" value="Unassembled WGS sequence"/>
</dbReference>
<feature type="domain" description="Zn(2)-C6 fungal-type" evidence="8">
    <location>
        <begin position="28"/>
        <end position="58"/>
    </location>
</feature>
<evidence type="ECO:0000256" key="4">
    <source>
        <dbReference type="ARBA" id="ARBA00023125"/>
    </source>
</evidence>
<feature type="compositionally biased region" description="Polar residues" evidence="7">
    <location>
        <begin position="1"/>
        <end position="17"/>
    </location>
</feature>
<keyword evidence="1" id="KW-0479">Metal-binding</keyword>
<dbReference type="PANTHER" id="PTHR31944:SF131">
    <property type="entry name" value="HEME-RESPONSIVE ZINC FINGER TRANSCRIPTION FACTOR HAP1"/>
    <property type="match status" value="1"/>
</dbReference>
<proteinExistence type="predicted"/>
<keyword evidence="4" id="KW-0238">DNA-binding</keyword>
<dbReference type="CDD" id="cd12148">
    <property type="entry name" value="fungal_TF_MHR"/>
    <property type="match status" value="1"/>
</dbReference>
<evidence type="ECO:0000256" key="3">
    <source>
        <dbReference type="ARBA" id="ARBA00023015"/>
    </source>
</evidence>
<dbReference type="OrthoDB" id="4337792at2759"/>
<dbReference type="PANTHER" id="PTHR31944">
    <property type="entry name" value="HEME-RESPONSIVE ZINC FINGER TRANSCRIPTION FACTOR HAP1"/>
    <property type="match status" value="1"/>
</dbReference>
<dbReference type="SMART" id="SM00066">
    <property type="entry name" value="GAL4"/>
    <property type="match status" value="1"/>
</dbReference>
<dbReference type="Pfam" id="PF00172">
    <property type="entry name" value="Zn_clus"/>
    <property type="match status" value="1"/>
</dbReference>
<gene>
    <name evidence="9" type="ORF">ACN38_g694</name>
</gene>
<dbReference type="InterPro" id="IPR036864">
    <property type="entry name" value="Zn2-C6_fun-type_DNA-bd_sf"/>
</dbReference>